<evidence type="ECO:0000313" key="2">
    <source>
        <dbReference type="Proteomes" id="UP001589920"/>
    </source>
</evidence>
<gene>
    <name evidence="1" type="ORF">ACFHYO_14195</name>
</gene>
<comment type="caution">
    <text evidence="1">The sequence shown here is derived from an EMBL/GenBank/DDBJ whole genome shotgun (WGS) entry which is preliminary data.</text>
</comment>
<keyword evidence="2" id="KW-1185">Reference proteome</keyword>
<protein>
    <submittedName>
        <fullName evidence="1">Uncharacterized protein</fullName>
    </submittedName>
</protein>
<dbReference type="Proteomes" id="UP001589920">
    <property type="component" value="Unassembled WGS sequence"/>
</dbReference>
<dbReference type="EMBL" id="JBHMQU010000076">
    <property type="protein sequence ID" value="MFC0813253.1"/>
    <property type="molecule type" value="Genomic_DNA"/>
</dbReference>
<organism evidence="1 2">
    <name type="scientific">Paracoccus panacisoli</name>
    <dbReference type="NCBI Taxonomy" id="1510163"/>
    <lineage>
        <taxon>Bacteria</taxon>
        <taxon>Pseudomonadati</taxon>
        <taxon>Pseudomonadota</taxon>
        <taxon>Alphaproteobacteria</taxon>
        <taxon>Rhodobacterales</taxon>
        <taxon>Paracoccaceae</taxon>
        <taxon>Paracoccus</taxon>
    </lineage>
</organism>
<dbReference type="RefSeq" id="WP_394321237.1">
    <property type="nucleotide sequence ID" value="NZ_JBHMQU010000076.1"/>
</dbReference>
<name>A0ABV6TB97_9RHOB</name>
<accession>A0ABV6TB97</accession>
<evidence type="ECO:0000313" key="1">
    <source>
        <dbReference type="EMBL" id="MFC0813253.1"/>
    </source>
</evidence>
<sequence>MLMTEERPVLDVIAIDVRELAFGSGFPAGIDAMIPIEPHWTQRSSQAPIYEAV</sequence>
<proteinExistence type="predicted"/>
<reference evidence="1 2" key="1">
    <citation type="submission" date="2024-09" db="EMBL/GenBank/DDBJ databases">
        <authorList>
            <person name="Sun Q."/>
            <person name="Mori K."/>
        </authorList>
    </citation>
    <scope>NUCLEOTIDE SEQUENCE [LARGE SCALE GENOMIC DNA]</scope>
    <source>
        <strain evidence="1 2">KCTC 42086</strain>
    </source>
</reference>